<dbReference type="EMBL" id="JAFJYH010000119">
    <property type="protein sequence ID" value="KAG4418829.1"/>
    <property type="molecule type" value="Genomic_DNA"/>
</dbReference>
<name>A0A8H7WAS2_9HELO</name>
<sequence length="170" mass="18649">MAVLSHHKAPNPMEPFNWIPQASALSRVPAINAPTANQPSPTHTSSTNTANDMIDLTNVQHQAASSILKDSLSAKTSHGTKYLFTAIAPVPKLREDDTFARTPTVDSQHKAFFAKTIIIDMSAKCTPDSPPPTQLYASPAKEITKTKLKVYSIFKDTEMQNHDCYLKASR</sequence>
<comment type="caution">
    <text evidence="1">The sequence shown here is derived from an EMBL/GenBank/DDBJ whole genome shotgun (WGS) entry which is preliminary data.</text>
</comment>
<dbReference type="Proteomes" id="UP000664132">
    <property type="component" value="Unassembled WGS sequence"/>
</dbReference>
<evidence type="ECO:0000313" key="2">
    <source>
        <dbReference type="Proteomes" id="UP000664132"/>
    </source>
</evidence>
<protein>
    <submittedName>
        <fullName evidence="1">Uncharacterized protein</fullName>
    </submittedName>
</protein>
<keyword evidence="2" id="KW-1185">Reference proteome</keyword>
<evidence type="ECO:0000313" key="1">
    <source>
        <dbReference type="EMBL" id="KAG4418829.1"/>
    </source>
</evidence>
<reference evidence="1" key="1">
    <citation type="submission" date="2021-02" db="EMBL/GenBank/DDBJ databases">
        <title>Genome sequence Cadophora malorum strain M34.</title>
        <authorList>
            <person name="Stefanovic E."/>
            <person name="Vu D."/>
            <person name="Scully C."/>
            <person name="Dijksterhuis J."/>
            <person name="Roader J."/>
            <person name="Houbraken J."/>
        </authorList>
    </citation>
    <scope>NUCLEOTIDE SEQUENCE</scope>
    <source>
        <strain evidence="1">M34</strain>
    </source>
</reference>
<organism evidence="1 2">
    <name type="scientific">Cadophora malorum</name>
    <dbReference type="NCBI Taxonomy" id="108018"/>
    <lineage>
        <taxon>Eukaryota</taxon>
        <taxon>Fungi</taxon>
        <taxon>Dikarya</taxon>
        <taxon>Ascomycota</taxon>
        <taxon>Pezizomycotina</taxon>
        <taxon>Leotiomycetes</taxon>
        <taxon>Helotiales</taxon>
        <taxon>Ploettnerulaceae</taxon>
        <taxon>Cadophora</taxon>
    </lineage>
</organism>
<proteinExistence type="predicted"/>
<gene>
    <name evidence="1" type="ORF">IFR04_008034</name>
</gene>
<accession>A0A8H7WAS2</accession>
<dbReference type="AlphaFoldDB" id="A0A8H7WAS2"/>
<dbReference type="OrthoDB" id="10454585at2759"/>